<protein>
    <submittedName>
        <fullName evidence="8">O-antigen ligase domain-containing protein</fullName>
    </submittedName>
</protein>
<feature type="transmembrane region" description="Helical" evidence="6">
    <location>
        <begin position="446"/>
        <end position="467"/>
    </location>
</feature>
<dbReference type="Gene3D" id="1.25.40.10">
    <property type="entry name" value="Tetratricopeptide repeat domain"/>
    <property type="match status" value="1"/>
</dbReference>
<feature type="region of interest" description="Disordered" evidence="5">
    <location>
        <begin position="744"/>
        <end position="766"/>
    </location>
</feature>
<sequence>MTRGVSQPSASSKPASPLGVTEAALGTLATAGVMVRWLLPTEGVASGDQLWLAAAWSLLAGLWLGWSRMPRRPFGWLDGFLTLCLCGHLLGGVAVFWNGGHARIAANLMGEWWGMACGWIVLRELLWDEGWARSLRRGLLAMATTMAVLGLWQHYWSLPQTARELLPKIERIRMEQARGETGPTAWEFLRMGLPTTEPGLTLFEKRLGHSREPFALFALANTLGGLLAACLVWGGAAAAWSPARAAGVLRYWARWLPSLVLVAWCLALTKSRTAWVGTLMGVLVSTVLALRQHDRLPWLAGWKCSTSAAWKRWGAGLLMTGLLLAGGVWLLWRSGAWDREVFAEAPKSLSYRGQYWWGALRLIAESPWWGMGLGQFREHYLRVKLPAASEEIADPHNLLLDAWVNGGVCGAMGLLGTVAATVWSFRIRSANPQEREPSSANTGCSTVVGMGGLLGFGLAFATGLLLRGEWDDQLWLLGLVWAGLFVLLPPAPTDEPVAAAVPLVVLGIHLLGAGGMGMPAVVLAALVWLSIATAGSLPRPGLGPRGWRSTWLGSGLCLAAAIVIAAGVWRPVVVAAADMEEGDRAAERGDWVAALAAYQRAMDGDRWDPLPAGRLAEAAFEQGQALLPSDPHYASAKEGPFAVALAALAEARRRHPQSTVWLQREAELWLVLADRQGDVQPARQAQMLLEQAVERYPTQTSLLVLWSDAAAAAGDRSAAGAAARRALAQDDLNRRLGHVERILPDPVRKRMETRGTSMAPTVPEGP</sequence>
<feature type="transmembrane region" description="Helical" evidence="6">
    <location>
        <begin position="473"/>
        <end position="491"/>
    </location>
</feature>
<dbReference type="InterPro" id="IPR011990">
    <property type="entry name" value="TPR-like_helical_dom_sf"/>
</dbReference>
<feature type="transmembrane region" description="Helical" evidence="6">
    <location>
        <begin position="275"/>
        <end position="292"/>
    </location>
</feature>
<feature type="transmembrane region" description="Helical" evidence="6">
    <location>
        <begin position="252"/>
        <end position="269"/>
    </location>
</feature>
<evidence type="ECO:0000256" key="5">
    <source>
        <dbReference type="SAM" id="MobiDB-lite"/>
    </source>
</evidence>
<evidence type="ECO:0000256" key="1">
    <source>
        <dbReference type="ARBA" id="ARBA00004141"/>
    </source>
</evidence>
<feature type="transmembrane region" description="Helical" evidence="6">
    <location>
        <begin position="214"/>
        <end position="240"/>
    </location>
</feature>
<feature type="domain" description="O-antigen ligase-related" evidence="7">
    <location>
        <begin position="258"/>
        <end position="414"/>
    </location>
</feature>
<evidence type="ECO:0000256" key="2">
    <source>
        <dbReference type="ARBA" id="ARBA00022692"/>
    </source>
</evidence>
<dbReference type="EMBL" id="DSVQ01000011">
    <property type="protein sequence ID" value="HGT38699.1"/>
    <property type="molecule type" value="Genomic_DNA"/>
</dbReference>
<feature type="compositionally biased region" description="Basic and acidic residues" evidence="5">
    <location>
        <begin position="744"/>
        <end position="753"/>
    </location>
</feature>
<feature type="transmembrane region" description="Helical" evidence="6">
    <location>
        <begin position="503"/>
        <end position="531"/>
    </location>
</feature>
<evidence type="ECO:0000256" key="6">
    <source>
        <dbReference type="SAM" id="Phobius"/>
    </source>
</evidence>
<feature type="transmembrane region" description="Helical" evidence="6">
    <location>
        <begin position="313"/>
        <end position="332"/>
    </location>
</feature>
<dbReference type="Pfam" id="PF04932">
    <property type="entry name" value="Wzy_C"/>
    <property type="match status" value="1"/>
</dbReference>
<feature type="transmembrane region" description="Helical" evidence="6">
    <location>
        <begin position="79"/>
        <end position="98"/>
    </location>
</feature>
<feature type="transmembrane region" description="Helical" evidence="6">
    <location>
        <begin position="402"/>
        <end position="425"/>
    </location>
</feature>
<dbReference type="InterPro" id="IPR007016">
    <property type="entry name" value="O-antigen_ligase-rel_domated"/>
</dbReference>
<keyword evidence="8" id="KW-0436">Ligase</keyword>
<dbReference type="PANTHER" id="PTHR37422">
    <property type="entry name" value="TEICHURONIC ACID BIOSYNTHESIS PROTEIN TUAE"/>
    <property type="match status" value="1"/>
</dbReference>
<dbReference type="InterPro" id="IPR051533">
    <property type="entry name" value="WaaL-like"/>
</dbReference>
<organism evidence="8">
    <name type="scientific">Schlesneria paludicola</name>
    <dbReference type="NCBI Taxonomy" id="360056"/>
    <lineage>
        <taxon>Bacteria</taxon>
        <taxon>Pseudomonadati</taxon>
        <taxon>Planctomycetota</taxon>
        <taxon>Planctomycetia</taxon>
        <taxon>Planctomycetales</taxon>
        <taxon>Planctomycetaceae</taxon>
        <taxon>Schlesneria</taxon>
    </lineage>
</organism>
<keyword evidence="3 6" id="KW-1133">Transmembrane helix</keyword>
<dbReference type="PANTHER" id="PTHR37422:SF21">
    <property type="entry name" value="EXOQ-LIKE PROTEIN"/>
    <property type="match status" value="1"/>
</dbReference>
<gene>
    <name evidence="8" type="ORF">ENS64_05480</name>
</gene>
<dbReference type="AlphaFoldDB" id="A0A7C4LLP0"/>
<feature type="transmembrane region" description="Helical" evidence="6">
    <location>
        <begin position="20"/>
        <end position="38"/>
    </location>
</feature>
<comment type="subcellular location">
    <subcellularLocation>
        <location evidence="1">Membrane</location>
        <topology evidence="1">Multi-pass membrane protein</topology>
    </subcellularLocation>
</comment>
<accession>A0A7C4LLP0</accession>
<evidence type="ECO:0000256" key="3">
    <source>
        <dbReference type="ARBA" id="ARBA00022989"/>
    </source>
</evidence>
<keyword evidence="2 6" id="KW-0812">Transmembrane</keyword>
<reference evidence="8" key="1">
    <citation type="journal article" date="2020" name="mSystems">
        <title>Genome- and Community-Level Interaction Insights into Carbon Utilization and Element Cycling Functions of Hydrothermarchaeota in Hydrothermal Sediment.</title>
        <authorList>
            <person name="Zhou Z."/>
            <person name="Liu Y."/>
            <person name="Xu W."/>
            <person name="Pan J."/>
            <person name="Luo Z.H."/>
            <person name="Li M."/>
        </authorList>
    </citation>
    <scope>NUCLEOTIDE SEQUENCE [LARGE SCALE GENOMIC DNA]</scope>
    <source>
        <strain evidence="8">SpSt-508</strain>
    </source>
</reference>
<dbReference type="GO" id="GO:0016020">
    <property type="term" value="C:membrane"/>
    <property type="evidence" value="ECO:0007669"/>
    <property type="project" value="UniProtKB-SubCell"/>
</dbReference>
<name>A0A7C4LLP0_9PLAN</name>
<keyword evidence="4 6" id="KW-0472">Membrane</keyword>
<feature type="transmembrane region" description="Helical" evidence="6">
    <location>
        <begin position="50"/>
        <end position="67"/>
    </location>
</feature>
<feature type="transmembrane region" description="Helical" evidence="6">
    <location>
        <begin position="551"/>
        <end position="569"/>
    </location>
</feature>
<comment type="caution">
    <text evidence="8">The sequence shown here is derived from an EMBL/GenBank/DDBJ whole genome shotgun (WGS) entry which is preliminary data.</text>
</comment>
<dbReference type="SUPFAM" id="SSF48452">
    <property type="entry name" value="TPR-like"/>
    <property type="match status" value="1"/>
</dbReference>
<dbReference type="GO" id="GO:0016874">
    <property type="term" value="F:ligase activity"/>
    <property type="evidence" value="ECO:0007669"/>
    <property type="project" value="UniProtKB-KW"/>
</dbReference>
<evidence type="ECO:0000313" key="8">
    <source>
        <dbReference type="EMBL" id="HGT38699.1"/>
    </source>
</evidence>
<evidence type="ECO:0000256" key="4">
    <source>
        <dbReference type="ARBA" id="ARBA00023136"/>
    </source>
</evidence>
<proteinExistence type="predicted"/>
<evidence type="ECO:0000259" key="7">
    <source>
        <dbReference type="Pfam" id="PF04932"/>
    </source>
</evidence>